<keyword evidence="3" id="KW-1003">Cell membrane</keyword>
<organism evidence="13 14">
    <name type="scientific">Parvularcula bermudensis (strain ATCC BAA-594 / HTCC2503 / KCTC 12087)</name>
    <dbReference type="NCBI Taxonomy" id="314260"/>
    <lineage>
        <taxon>Bacteria</taxon>
        <taxon>Pseudomonadati</taxon>
        <taxon>Pseudomonadota</taxon>
        <taxon>Alphaproteobacteria</taxon>
        <taxon>Parvularculales</taxon>
        <taxon>Parvularculaceae</taxon>
        <taxon>Parvularcula</taxon>
    </lineage>
</organism>
<feature type="transmembrane region" description="Helical" evidence="8">
    <location>
        <begin position="346"/>
        <end position="367"/>
    </location>
</feature>
<evidence type="ECO:0000256" key="6">
    <source>
        <dbReference type="ARBA" id="ARBA00023136"/>
    </source>
</evidence>
<evidence type="ECO:0000256" key="2">
    <source>
        <dbReference type="ARBA" id="ARBA00008017"/>
    </source>
</evidence>
<keyword evidence="14" id="KW-1185">Reference proteome</keyword>
<evidence type="ECO:0000313" key="13">
    <source>
        <dbReference type="EMBL" id="ADM10607.1"/>
    </source>
</evidence>
<evidence type="ECO:0000256" key="5">
    <source>
        <dbReference type="ARBA" id="ARBA00022989"/>
    </source>
</evidence>
<evidence type="ECO:0000256" key="4">
    <source>
        <dbReference type="ARBA" id="ARBA00022692"/>
    </source>
</evidence>
<feature type="transmembrane region" description="Helical" evidence="8">
    <location>
        <begin position="402"/>
        <end position="424"/>
    </location>
</feature>
<keyword evidence="4 8" id="KW-0812">Transmembrane</keyword>
<dbReference type="PANTHER" id="PTHR30347">
    <property type="entry name" value="POTASSIUM CHANNEL RELATED"/>
    <property type="match status" value="1"/>
</dbReference>
<evidence type="ECO:0000256" key="1">
    <source>
        <dbReference type="ARBA" id="ARBA00004651"/>
    </source>
</evidence>
<evidence type="ECO:0000259" key="12">
    <source>
        <dbReference type="Pfam" id="PF21082"/>
    </source>
</evidence>
<feature type="domain" description="Mechanosensitive ion channel MscS" evidence="10">
    <location>
        <begin position="617"/>
        <end position="683"/>
    </location>
</feature>
<dbReference type="STRING" id="314260.PB2503_12849"/>
<dbReference type="InterPro" id="IPR010920">
    <property type="entry name" value="LSM_dom_sf"/>
</dbReference>
<dbReference type="EMBL" id="CP002156">
    <property type="protein sequence ID" value="ADM10607.1"/>
    <property type="molecule type" value="Genomic_DNA"/>
</dbReference>
<feature type="transmembrane region" description="Helical" evidence="8">
    <location>
        <begin position="600"/>
        <end position="629"/>
    </location>
</feature>
<feature type="transmembrane region" description="Helical" evidence="8">
    <location>
        <begin position="278"/>
        <end position="303"/>
    </location>
</feature>
<dbReference type="OrthoDB" id="9799209at2"/>
<feature type="transmembrane region" description="Helical" evidence="8">
    <location>
        <begin position="315"/>
        <end position="334"/>
    </location>
</feature>
<dbReference type="InterPro" id="IPR049278">
    <property type="entry name" value="MS_channel_C"/>
</dbReference>
<dbReference type="PANTHER" id="PTHR30347:SF1">
    <property type="entry name" value="MECHANOSENSITIVE CHANNEL MSCK"/>
    <property type="match status" value="1"/>
</dbReference>
<reference evidence="14" key="1">
    <citation type="submission" date="2010-08" db="EMBL/GenBank/DDBJ databases">
        <title>Genome sequence of Parvularcula bermudensis HTCC2503.</title>
        <authorList>
            <person name="Kang D.-M."/>
            <person name="Oh H.-M."/>
            <person name="Cho J.-C."/>
        </authorList>
    </citation>
    <scope>NUCLEOTIDE SEQUENCE [LARGE SCALE GENOMIC DNA]</scope>
    <source>
        <strain evidence="14">ATCC BAA-594 / HTCC2503 / KCTC 12087</strain>
    </source>
</reference>
<dbReference type="InterPro" id="IPR006686">
    <property type="entry name" value="MscS_channel_CS"/>
</dbReference>
<dbReference type="Gene3D" id="1.10.287.1260">
    <property type="match status" value="1"/>
</dbReference>
<evidence type="ECO:0000256" key="3">
    <source>
        <dbReference type="ARBA" id="ARBA00022475"/>
    </source>
</evidence>
<dbReference type="PROSITE" id="PS01246">
    <property type="entry name" value="UPF0003"/>
    <property type="match status" value="1"/>
</dbReference>
<feature type="compositionally biased region" description="Low complexity" evidence="7">
    <location>
        <begin position="810"/>
        <end position="834"/>
    </location>
</feature>
<feature type="transmembrane region" description="Helical" evidence="8">
    <location>
        <begin position="575"/>
        <end position="594"/>
    </location>
</feature>
<dbReference type="Gene3D" id="2.30.30.60">
    <property type="match status" value="1"/>
</dbReference>
<keyword evidence="9" id="KW-0732">Signal</keyword>
<feature type="domain" description="Mechanosensitive ion channel MscS C-terminal" evidence="12">
    <location>
        <begin position="690"/>
        <end position="773"/>
    </location>
</feature>
<sequence>MRLPVFIAVLLAIFAGFSSISAAQSTDEQTVEDRRSRLEQIAGSLNGSDVNLIDLREEIRTLRRAAEAAQVPIETEIAQINSDLNRLGPRPEEGETEAPAIAEERSRLTTELTSAEAVKAQIALNIAEAQRLAIEIANLRRSQFFEDLSARGPSPLQPALLGEAAETSALGFRRYAAALASYWEQKKAENATTGLFLSLALAVALAVALWIPVRGWLANFLAHRLEPYEPLPSRKVLVAAARTVVRLLPGLLGGVILLETLRANGAVSTQSYPLAQAIWFTFLGVLFVEGAAVGVFAPLAPKWRIVPLATSQARAVRLLLILAVLFLGLDQVVLRGADLFATSSALIIQIKALTTLLLALVLAGLSFKSLWTTKGEAAAEGVPVPTDPTQDSNRFPWGRIRFSGRVLACIAVLAALVGNVSLGHYLMTRLFYLLGLGSIIWFLRALFREGVRLVDANFRSQQAEELREKDGETASSPLTTYWIGVAIDVLCLLIFIPPALLILGAAWSDVRGGVTDAFLGFQVGPIRISFAKILLAITLTAFVMIVTRTAQRVVDRQIFPKAGIDPGVQNSLKTLIGYVGLLIAVMVGVGTLGFNLSSLAIIAGALSVGIGFGLQSIVNNFVSGLILLFERPIKVGDWIVTSSGEGIVQRISVRSTIIETFDKSSVIVPNAELISSAVTNWTHKNKLGRIVLPVGISYDLDPQVAIDVLMKVAKDDPDVLSYPPYYVYFDDFGDNSQNLQLRAYVRDIGLSLGIRTRLRVSIWRAFKEAGIEIPFPQRDLHIRSGLAGSSSTASSATVEEAGLPRRSPLAQPQSAADPSGAPDADPDGLGDAPR</sequence>
<dbReference type="Gene3D" id="3.30.70.100">
    <property type="match status" value="1"/>
</dbReference>
<evidence type="ECO:0000256" key="9">
    <source>
        <dbReference type="SAM" id="SignalP"/>
    </source>
</evidence>
<evidence type="ECO:0000256" key="8">
    <source>
        <dbReference type="SAM" id="Phobius"/>
    </source>
</evidence>
<name>E0TG36_PARBH</name>
<evidence type="ECO:0000259" key="11">
    <source>
        <dbReference type="Pfam" id="PF12607"/>
    </source>
</evidence>
<dbReference type="InterPro" id="IPR011066">
    <property type="entry name" value="MscS_channel_C_sf"/>
</dbReference>
<dbReference type="InterPro" id="IPR011014">
    <property type="entry name" value="MscS_channel_TM-2"/>
</dbReference>
<keyword evidence="6 8" id="KW-0472">Membrane</keyword>
<dbReference type="Pfam" id="PF00924">
    <property type="entry name" value="MS_channel_2nd"/>
    <property type="match status" value="1"/>
</dbReference>
<dbReference type="SUPFAM" id="SSF82689">
    <property type="entry name" value="Mechanosensitive channel protein MscS (YggB), C-terminal domain"/>
    <property type="match status" value="1"/>
</dbReference>
<dbReference type="HOGENOM" id="CLU_011796_0_0_5"/>
<evidence type="ECO:0000259" key="10">
    <source>
        <dbReference type="Pfam" id="PF00924"/>
    </source>
</evidence>
<proteinExistence type="inferred from homology"/>
<dbReference type="SUPFAM" id="SSF82861">
    <property type="entry name" value="Mechanosensitive channel protein MscS (YggB), transmembrane region"/>
    <property type="match status" value="1"/>
</dbReference>
<dbReference type="GO" id="GO:0008381">
    <property type="term" value="F:mechanosensitive monoatomic ion channel activity"/>
    <property type="evidence" value="ECO:0007669"/>
    <property type="project" value="UniProtKB-ARBA"/>
</dbReference>
<dbReference type="Pfam" id="PF12607">
    <property type="entry name" value="DUF3772"/>
    <property type="match status" value="1"/>
</dbReference>
<dbReference type="GO" id="GO:0005886">
    <property type="term" value="C:plasma membrane"/>
    <property type="evidence" value="ECO:0007669"/>
    <property type="project" value="UniProtKB-SubCell"/>
</dbReference>
<keyword evidence="5 8" id="KW-1133">Transmembrane helix</keyword>
<feature type="transmembrane region" description="Helical" evidence="8">
    <location>
        <begin position="481"/>
        <end position="506"/>
    </location>
</feature>
<dbReference type="InterPro" id="IPR023408">
    <property type="entry name" value="MscS_beta-dom_sf"/>
</dbReference>
<feature type="signal peptide" evidence="9">
    <location>
        <begin position="1"/>
        <end position="22"/>
    </location>
</feature>
<dbReference type="KEGG" id="pbr:PB2503_12849"/>
<dbReference type="InterPro" id="IPR052702">
    <property type="entry name" value="MscS-like_channel"/>
</dbReference>
<feature type="transmembrane region" description="Helical" evidence="8">
    <location>
        <begin position="526"/>
        <end position="546"/>
    </location>
</feature>
<feature type="chain" id="PRO_5003140661" evidence="9">
    <location>
        <begin position="23"/>
        <end position="834"/>
    </location>
</feature>
<evidence type="ECO:0000256" key="7">
    <source>
        <dbReference type="SAM" id="MobiDB-lite"/>
    </source>
</evidence>
<protein>
    <submittedName>
        <fullName evidence="13">Mechanosensitive ion channel family protein</fullName>
    </submittedName>
</protein>
<evidence type="ECO:0000313" key="14">
    <source>
        <dbReference type="Proteomes" id="UP000001302"/>
    </source>
</evidence>
<comment type="subcellular location">
    <subcellularLocation>
        <location evidence="1">Cell membrane</location>
        <topology evidence="1">Multi-pass membrane protein</topology>
    </subcellularLocation>
</comment>
<dbReference type="Pfam" id="PF21082">
    <property type="entry name" value="MS_channel_3rd"/>
    <property type="match status" value="1"/>
</dbReference>
<gene>
    <name evidence="13" type="ordered locus">PB2503_12849</name>
</gene>
<feature type="region of interest" description="Disordered" evidence="7">
    <location>
        <begin position="786"/>
        <end position="834"/>
    </location>
</feature>
<feature type="transmembrane region" description="Helical" evidence="8">
    <location>
        <begin position="430"/>
        <end position="447"/>
    </location>
</feature>
<dbReference type="eggNOG" id="COG3264">
    <property type="taxonomic scope" value="Bacteria"/>
</dbReference>
<feature type="domain" description="DUF3772" evidence="11">
    <location>
        <begin position="120"/>
        <end position="180"/>
    </location>
</feature>
<accession>E0TG36</accession>
<reference evidence="13 14" key="2">
    <citation type="journal article" date="2011" name="J. Bacteriol.">
        <title>Complete genome sequence of strain HTCC2503T of Parvularcula bermudensis, the type species of the order "Parvularculales" in the class Alphaproteobacteria.</title>
        <authorList>
            <person name="Oh H.M."/>
            <person name="Kang I."/>
            <person name="Vergin K.L."/>
            <person name="Kang D."/>
            <person name="Rhee K.H."/>
            <person name="Giovannoni S.J."/>
            <person name="Cho J.C."/>
        </authorList>
    </citation>
    <scope>NUCLEOTIDE SEQUENCE [LARGE SCALE GENOMIC DNA]</scope>
    <source>
        <strain evidence="14">ATCC BAA-594 / HTCC2503 / KCTC 12087</strain>
    </source>
</reference>
<dbReference type="RefSeq" id="WP_013301581.1">
    <property type="nucleotide sequence ID" value="NC_014414.1"/>
</dbReference>
<dbReference type="SUPFAM" id="SSF50182">
    <property type="entry name" value="Sm-like ribonucleoproteins"/>
    <property type="match status" value="1"/>
</dbReference>
<comment type="similarity">
    <text evidence="2">Belongs to the MscS (TC 1.A.23) family.</text>
</comment>
<feature type="compositionally biased region" description="Low complexity" evidence="7">
    <location>
        <begin position="786"/>
        <end position="797"/>
    </location>
</feature>
<dbReference type="AlphaFoldDB" id="E0TG36"/>
<feature type="transmembrane region" description="Helical" evidence="8">
    <location>
        <begin position="195"/>
        <end position="217"/>
    </location>
</feature>
<dbReference type="Proteomes" id="UP000001302">
    <property type="component" value="Chromosome"/>
</dbReference>
<dbReference type="InterPro" id="IPR006685">
    <property type="entry name" value="MscS_channel_2nd"/>
</dbReference>
<dbReference type="InterPro" id="IPR022249">
    <property type="entry name" value="DUF3772"/>
</dbReference>